<feature type="signal peptide" evidence="1">
    <location>
        <begin position="1"/>
        <end position="21"/>
    </location>
</feature>
<dbReference type="EMBL" id="QRDV01000001">
    <property type="protein sequence ID" value="RED46733.1"/>
    <property type="molecule type" value="Genomic_DNA"/>
</dbReference>
<dbReference type="Proteomes" id="UP000256980">
    <property type="component" value="Unassembled WGS sequence"/>
</dbReference>
<keyword evidence="4" id="KW-1185">Reference proteome</keyword>
<dbReference type="CDD" id="cd05379">
    <property type="entry name" value="CAP_bacterial"/>
    <property type="match status" value="1"/>
</dbReference>
<feature type="domain" description="SCP" evidence="2">
    <location>
        <begin position="49"/>
        <end position="159"/>
    </location>
</feature>
<dbReference type="InterPro" id="IPR014044">
    <property type="entry name" value="CAP_dom"/>
</dbReference>
<dbReference type="InterPro" id="IPR035940">
    <property type="entry name" value="CAP_sf"/>
</dbReference>
<keyword evidence="1" id="KW-0732">Signal</keyword>
<name>A0A3D9HB77_9FLAO</name>
<evidence type="ECO:0000256" key="1">
    <source>
        <dbReference type="SAM" id="SignalP"/>
    </source>
</evidence>
<dbReference type="PANTHER" id="PTHR31157">
    <property type="entry name" value="SCP DOMAIN-CONTAINING PROTEIN"/>
    <property type="match status" value="1"/>
</dbReference>
<dbReference type="PANTHER" id="PTHR31157:SF1">
    <property type="entry name" value="SCP DOMAIN-CONTAINING PROTEIN"/>
    <property type="match status" value="1"/>
</dbReference>
<dbReference type="SUPFAM" id="SSF55797">
    <property type="entry name" value="PR-1-like"/>
    <property type="match status" value="1"/>
</dbReference>
<proteinExistence type="predicted"/>
<dbReference type="PROSITE" id="PS51257">
    <property type="entry name" value="PROKAR_LIPOPROTEIN"/>
    <property type="match status" value="1"/>
</dbReference>
<sequence length="165" mass="18604">MKKLSQVVVILVLSISLFSCSVEDDLSIPEAYNSENIIVEYNSIDYEILELINVYRTTLNLEPLGILNEASKEAIAHNQYMINTGAVSHDYFYARSQNLVEAVEAKKVLENVGYGFSNAESVVNAWINSDSHRENIEDSNVTDFGISTTKDENGKYYFTNIFVKL</sequence>
<protein>
    <recommendedName>
        <fullName evidence="2">SCP domain-containing protein</fullName>
    </recommendedName>
</protein>
<organism evidence="3 4">
    <name type="scientific">Winogradskyella eximia</name>
    <dbReference type="NCBI Taxonomy" id="262006"/>
    <lineage>
        <taxon>Bacteria</taxon>
        <taxon>Pseudomonadati</taxon>
        <taxon>Bacteroidota</taxon>
        <taxon>Flavobacteriia</taxon>
        <taxon>Flavobacteriales</taxon>
        <taxon>Flavobacteriaceae</taxon>
        <taxon>Winogradskyella</taxon>
    </lineage>
</organism>
<evidence type="ECO:0000259" key="2">
    <source>
        <dbReference type="Pfam" id="PF00188"/>
    </source>
</evidence>
<dbReference type="Gene3D" id="3.40.33.10">
    <property type="entry name" value="CAP"/>
    <property type="match status" value="1"/>
</dbReference>
<dbReference type="AlphaFoldDB" id="A0A3D9HB77"/>
<evidence type="ECO:0000313" key="4">
    <source>
        <dbReference type="Proteomes" id="UP000256980"/>
    </source>
</evidence>
<accession>A0A3D9HB77</accession>
<dbReference type="Pfam" id="PF00188">
    <property type="entry name" value="CAP"/>
    <property type="match status" value="1"/>
</dbReference>
<dbReference type="RefSeq" id="WP_115815851.1">
    <property type="nucleotide sequence ID" value="NZ_CANKZP010000001.1"/>
</dbReference>
<dbReference type="OrthoDB" id="982527at2"/>
<evidence type="ECO:0000313" key="3">
    <source>
        <dbReference type="EMBL" id="RED46733.1"/>
    </source>
</evidence>
<feature type="chain" id="PRO_5017781494" description="SCP domain-containing protein" evidence="1">
    <location>
        <begin position="22"/>
        <end position="165"/>
    </location>
</feature>
<reference evidence="3 4" key="1">
    <citation type="submission" date="2018-07" db="EMBL/GenBank/DDBJ databases">
        <title>Genomic Encyclopedia of Type Strains, Phase III (KMG-III): the genomes of soil and plant-associated and newly described type strains.</title>
        <authorList>
            <person name="Whitman W."/>
        </authorList>
    </citation>
    <scope>NUCLEOTIDE SEQUENCE [LARGE SCALE GENOMIC DNA]</scope>
    <source>
        <strain evidence="3 4">CECT 7946</strain>
    </source>
</reference>
<gene>
    <name evidence="3" type="ORF">DFQ10_101506</name>
</gene>
<comment type="caution">
    <text evidence="3">The sequence shown here is derived from an EMBL/GenBank/DDBJ whole genome shotgun (WGS) entry which is preliminary data.</text>
</comment>